<evidence type="ECO:0000259" key="2">
    <source>
        <dbReference type="PROSITE" id="PS51186"/>
    </source>
</evidence>
<protein>
    <recommendedName>
        <fullName evidence="2">N-acetyltransferase domain-containing protein</fullName>
    </recommendedName>
</protein>
<dbReference type="Proteomes" id="UP001165060">
    <property type="component" value="Unassembled WGS sequence"/>
</dbReference>
<evidence type="ECO:0000313" key="4">
    <source>
        <dbReference type="Proteomes" id="UP001165060"/>
    </source>
</evidence>
<keyword evidence="1" id="KW-0472">Membrane</keyword>
<keyword evidence="1" id="KW-0812">Transmembrane</keyword>
<dbReference type="EMBL" id="BRYB01006704">
    <property type="protein sequence ID" value="GMI55437.1"/>
    <property type="molecule type" value="Genomic_DNA"/>
</dbReference>
<accession>A0ABQ6ND68</accession>
<dbReference type="InterPro" id="IPR052523">
    <property type="entry name" value="Trichothecene_AcTrans"/>
</dbReference>
<keyword evidence="4" id="KW-1185">Reference proteome</keyword>
<feature type="transmembrane region" description="Helical" evidence="1">
    <location>
        <begin position="215"/>
        <end position="231"/>
    </location>
</feature>
<dbReference type="PANTHER" id="PTHR42791:SF1">
    <property type="entry name" value="N-ACETYLTRANSFERASE DOMAIN-CONTAINING PROTEIN"/>
    <property type="match status" value="1"/>
</dbReference>
<evidence type="ECO:0000313" key="3">
    <source>
        <dbReference type="EMBL" id="GMI55437.1"/>
    </source>
</evidence>
<gene>
    <name evidence="3" type="ORF">TeGR_g11114</name>
</gene>
<evidence type="ECO:0000256" key="1">
    <source>
        <dbReference type="SAM" id="Phobius"/>
    </source>
</evidence>
<dbReference type="InterPro" id="IPR000182">
    <property type="entry name" value="GNAT_dom"/>
</dbReference>
<dbReference type="PROSITE" id="PS51186">
    <property type="entry name" value="GNAT"/>
    <property type="match status" value="1"/>
</dbReference>
<dbReference type="Gene3D" id="3.40.630.30">
    <property type="match status" value="1"/>
</dbReference>
<keyword evidence="1" id="KW-1133">Transmembrane helix</keyword>
<dbReference type="PANTHER" id="PTHR42791">
    <property type="entry name" value="GNAT FAMILY ACETYLTRANSFERASE"/>
    <property type="match status" value="1"/>
</dbReference>
<dbReference type="CDD" id="cd04301">
    <property type="entry name" value="NAT_SF"/>
    <property type="match status" value="1"/>
</dbReference>
<dbReference type="InterPro" id="IPR016181">
    <property type="entry name" value="Acyl_CoA_acyltransferase"/>
</dbReference>
<dbReference type="SUPFAM" id="SSF55729">
    <property type="entry name" value="Acyl-CoA N-acyltransferases (Nat)"/>
    <property type="match status" value="1"/>
</dbReference>
<name>A0ABQ6ND68_9STRA</name>
<feature type="domain" description="N-acetyltransferase" evidence="2">
    <location>
        <begin position="13"/>
        <end position="185"/>
    </location>
</feature>
<reference evidence="3 4" key="1">
    <citation type="journal article" date="2023" name="Commun. Biol.">
        <title>Genome analysis of Parmales, the sister group of diatoms, reveals the evolutionary specialization of diatoms from phago-mixotrophs to photoautotrophs.</title>
        <authorList>
            <person name="Ban H."/>
            <person name="Sato S."/>
            <person name="Yoshikawa S."/>
            <person name="Yamada K."/>
            <person name="Nakamura Y."/>
            <person name="Ichinomiya M."/>
            <person name="Sato N."/>
            <person name="Blanc-Mathieu R."/>
            <person name="Endo H."/>
            <person name="Kuwata A."/>
            <person name="Ogata H."/>
        </authorList>
    </citation>
    <scope>NUCLEOTIDE SEQUENCE [LARGE SCALE GENOMIC DNA]</scope>
</reference>
<comment type="caution">
    <text evidence="3">The sequence shown here is derived from an EMBL/GenBank/DDBJ whole genome shotgun (WGS) entry which is preliminary data.</text>
</comment>
<organism evidence="3 4">
    <name type="scientific">Tetraparma gracilis</name>
    <dbReference type="NCBI Taxonomy" id="2962635"/>
    <lineage>
        <taxon>Eukaryota</taxon>
        <taxon>Sar</taxon>
        <taxon>Stramenopiles</taxon>
        <taxon>Ochrophyta</taxon>
        <taxon>Bolidophyceae</taxon>
        <taxon>Parmales</taxon>
        <taxon>Triparmaceae</taxon>
        <taxon>Tetraparma</taxon>
    </lineage>
</organism>
<proteinExistence type="predicted"/>
<sequence>MATRDSFCRWLYPRILQLWALHNPSMYYLSSPSAPSTVLSMVLTRHFDEHGDLTNGGRRETLLETVASGIFLFPVVSRCGLAGYGRAQKHDGAGKALHKAFSVENGRHWRLDFVATSPAHQGQGCAARLLRRVCEDADEAGAIVYLSSSDGDNPRYYERFGFAAVGKASAEKGVISTVGMARVPKATATGGKARKLKRVGTVKAEAEKGGKGKNWWALGALAAVILGIAFFKKGLM</sequence>
<dbReference type="Pfam" id="PF00583">
    <property type="entry name" value="Acetyltransf_1"/>
    <property type="match status" value="1"/>
</dbReference>